<feature type="compositionally biased region" description="Polar residues" evidence="2">
    <location>
        <begin position="50"/>
        <end position="60"/>
    </location>
</feature>
<feature type="compositionally biased region" description="Low complexity" evidence="2">
    <location>
        <begin position="251"/>
        <end position="262"/>
    </location>
</feature>
<organism evidence="4 5">
    <name type="scientific">Parasitella parasitica</name>
    <dbReference type="NCBI Taxonomy" id="35722"/>
    <lineage>
        <taxon>Eukaryota</taxon>
        <taxon>Fungi</taxon>
        <taxon>Fungi incertae sedis</taxon>
        <taxon>Mucoromycota</taxon>
        <taxon>Mucoromycotina</taxon>
        <taxon>Mucoromycetes</taxon>
        <taxon>Mucorales</taxon>
        <taxon>Mucorineae</taxon>
        <taxon>Mucoraceae</taxon>
        <taxon>Parasitella</taxon>
    </lineage>
</organism>
<feature type="signal peptide" evidence="3">
    <location>
        <begin position="1"/>
        <end position="17"/>
    </location>
</feature>
<name>A0A0B7NAT2_9FUNG</name>
<dbReference type="EMBL" id="LN727414">
    <property type="protein sequence ID" value="CEP12139.1"/>
    <property type="molecule type" value="Genomic_DNA"/>
</dbReference>
<protein>
    <submittedName>
        <fullName evidence="4">Uncharacterized protein</fullName>
    </submittedName>
</protein>
<dbReference type="STRING" id="35722.A0A0B7NAT2"/>
<sequence>MSIFLIIILNISTFLSAIVFSGTLHPQKRYQQAVKIKVKTTPTTKTNNPSGTLPANSNTVSLSSRLTTKRQSTLSQYPSKLPIAQKHRFSTLKTTTVPSRTSVRFKKRDKSSVIVDPNTSTDPTVSPSMSSTAITPNTDLVATATYSSLLIPRPEDIHSHPEMPTWISNVYARLAQHDKSLDEIKQLLTRNNELEAALAQANRRIAELEASSTPTISPAAVPTSQAPTTSNARADGISVSRWVTIAATTTTTPTVSLSSTRSQRPNTAKKTLTEQETPTLASIARF</sequence>
<dbReference type="AlphaFoldDB" id="A0A0B7NAT2"/>
<evidence type="ECO:0000313" key="5">
    <source>
        <dbReference type="Proteomes" id="UP000054107"/>
    </source>
</evidence>
<feature type="region of interest" description="Disordered" evidence="2">
    <location>
        <begin position="41"/>
        <end position="60"/>
    </location>
</feature>
<keyword evidence="3" id="KW-0732">Signal</keyword>
<reference evidence="4 5" key="1">
    <citation type="submission" date="2014-09" db="EMBL/GenBank/DDBJ databases">
        <authorList>
            <person name="Ellenberger Sabrina"/>
        </authorList>
    </citation>
    <scope>NUCLEOTIDE SEQUENCE [LARGE SCALE GENOMIC DNA]</scope>
    <source>
        <strain evidence="4 5">CBS 412.66</strain>
    </source>
</reference>
<feature type="region of interest" description="Disordered" evidence="2">
    <location>
        <begin position="108"/>
        <end position="133"/>
    </location>
</feature>
<evidence type="ECO:0000256" key="2">
    <source>
        <dbReference type="SAM" id="MobiDB-lite"/>
    </source>
</evidence>
<gene>
    <name evidence="4" type="primary">PARPA_06061.1 scaffold 20777</name>
</gene>
<keyword evidence="1" id="KW-0175">Coiled coil</keyword>
<feature type="coiled-coil region" evidence="1">
    <location>
        <begin position="177"/>
        <end position="211"/>
    </location>
</feature>
<feature type="chain" id="PRO_5002121253" evidence="3">
    <location>
        <begin position="18"/>
        <end position="286"/>
    </location>
</feature>
<keyword evidence="5" id="KW-1185">Reference proteome</keyword>
<evidence type="ECO:0000256" key="1">
    <source>
        <dbReference type="SAM" id="Coils"/>
    </source>
</evidence>
<dbReference type="Proteomes" id="UP000054107">
    <property type="component" value="Unassembled WGS sequence"/>
</dbReference>
<feature type="compositionally biased region" description="Polar residues" evidence="2">
    <location>
        <begin position="117"/>
        <end position="133"/>
    </location>
</feature>
<feature type="region of interest" description="Disordered" evidence="2">
    <location>
        <begin position="213"/>
        <end position="232"/>
    </location>
</feature>
<feature type="region of interest" description="Disordered" evidence="2">
    <location>
        <begin position="251"/>
        <end position="286"/>
    </location>
</feature>
<feature type="compositionally biased region" description="Polar residues" evidence="2">
    <location>
        <begin position="263"/>
        <end position="280"/>
    </location>
</feature>
<accession>A0A0B7NAT2</accession>
<evidence type="ECO:0000313" key="4">
    <source>
        <dbReference type="EMBL" id="CEP12139.1"/>
    </source>
</evidence>
<proteinExistence type="predicted"/>
<evidence type="ECO:0000256" key="3">
    <source>
        <dbReference type="SAM" id="SignalP"/>
    </source>
</evidence>